<dbReference type="Proteomes" id="UP000306477">
    <property type="component" value="Unassembled WGS sequence"/>
</dbReference>
<keyword evidence="1" id="KW-1133">Transmembrane helix</keyword>
<accession>A0A4S3Q0J9</accession>
<dbReference type="EMBL" id="SLUB01000001">
    <property type="protein sequence ID" value="THE15475.1"/>
    <property type="molecule type" value="Genomic_DNA"/>
</dbReference>
<dbReference type="Pfam" id="PF10958">
    <property type="entry name" value="DUF2759"/>
    <property type="match status" value="1"/>
</dbReference>
<feature type="transmembrane region" description="Helical" evidence="1">
    <location>
        <begin position="27"/>
        <end position="49"/>
    </location>
</feature>
<keyword evidence="1" id="KW-0472">Membrane</keyword>
<evidence type="ECO:0000313" key="2">
    <source>
        <dbReference type="EMBL" id="THE15475.1"/>
    </source>
</evidence>
<evidence type="ECO:0000256" key="1">
    <source>
        <dbReference type="SAM" id="Phobius"/>
    </source>
</evidence>
<organism evidence="2 3">
    <name type="scientific">Bacillus timonensis</name>
    <dbReference type="NCBI Taxonomy" id="1033734"/>
    <lineage>
        <taxon>Bacteria</taxon>
        <taxon>Bacillati</taxon>
        <taxon>Bacillota</taxon>
        <taxon>Bacilli</taxon>
        <taxon>Bacillales</taxon>
        <taxon>Bacillaceae</taxon>
        <taxon>Bacillus</taxon>
    </lineage>
</organism>
<dbReference type="RefSeq" id="WP_116354509.1">
    <property type="nucleotide sequence ID" value="NZ_SLUB01000001.1"/>
</dbReference>
<dbReference type="OrthoDB" id="2355718at2"/>
<gene>
    <name evidence="2" type="ORF">E1I69_01065</name>
</gene>
<sequence>MGLMIIFSLIVILAAFGIIRSLREKNLLAILFSTGIFLVLGWFTIMTIWKHGFPTAH</sequence>
<keyword evidence="1" id="KW-0812">Transmembrane</keyword>
<comment type="caution">
    <text evidence="2">The sequence shown here is derived from an EMBL/GenBank/DDBJ whole genome shotgun (WGS) entry which is preliminary data.</text>
</comment>
<evidence type="ECO:0000313" key="3">
    <source>
        <dbReference type="Proteomes" id="UP000306477"/>
    </source>
</evidence>
<protein>
    <submittedName>
        <fullName evidence="2">DUF2759 domain-containing protein</fullName>
    </submittedName>
</protein>
<name>A0A4S3Q0J9_9BACI</name>
<keyword evidence="3" id="KW-1185">Reference proteome</keyword>
<dbReference type="InterPro" id="IPR024490">
    <property type="entry name" value="DUF2759"/>
</dbReference>
<dbReference type="AlphaFoldDB" id="A0A4S3Q0J9"/>
<reference evidence="2 3" key="1">
    <citation type="journal article" date="2019" name="Indoor Air">
        <title>Impacts of indoor surface finishes on bacterial viability.</title>
        <authorList>
            <person name="Hu J."/>
            <person name="Maamar S.B."/>
            <person name="Glawe A.J."/>
            <person name="Gottel N."/>
            <person name="Gilbert J.A."/>
            <person name="Hartmann E.M."/>
        </authorList>
    </citation>
    <scope>NUCLEOTIDE SEQUENCE [LARGE SCALE GENOMIC DNA]</scope>
    <source>
        <strain evidence="2 3">AF060A6</strain>
    </source>
</reference>
<proteinExistence type="predicted"/>